<evidence type="ECO:0000256" key="7">
    <source>
        <dbReference type="ARBA" id="ARBA00023239"/>
    </source>
</evidence>
<keyword evidence="7 9" id="KW-0456">Lyase</keyword>
<evidence type="ECO:0000256" key="8">
    <source>
        <dbReference type="ARBA" id="ARBA00025049"/>
    </source>
</evidence>
<dbReference type="GO" id="GO:0019171">
    <property type="term" value="F:(3R)-hydroxyacyl-[acyl-carrier-protein] dehydratase activity"/>
    <property type="evidence" value="ECO:0007669"/>
    <property type="project" value="UniProtKB-EC"/>
</dbReference>
<dbReference type="NCBIfam" id="TIGR01750">
    <property type="entry name" value="fabZ"/>
    <property type="match status" value="1"/>
</dbReference>
<keyword evidence="6 9" id="KW-0443">Lipid metabolism</keyword>
<protein>
    <recommendedName>
        <fullName evidence="9">3-hydroxyacyl-[acyl-carrier-protein] dehydratase FabZ</fullName>
        <ecNumber evidence="9">4.2.1.59</ecNumber>
    </recommendedName>
    <alternativeName>
        <fullName evidence="9">(3R)-hydroxymyristoyl-[acyl-carrier-protein] dehydratase</fullName>
        <shortName evidence="9">(3R)-hydroxymyristoyl-ACP dehydrase</shortName>
    </alternativeName>
    <alternativeName>
        <fullName evidence="9">Beta-hydroxyacyl-ACP dehydratase</fullName>
    </alternativeName>
</protein>
<dbReference type="AlphaFoldDB" id="A0A251XBQ4"/>
<evidence type="ECO:0000256" key="4">
    <source>
        <dbReference type="ARBA" id="ARBA00022516"/>
    </source>
</evidence>
<name>A0A251XBQ4_9GAMM</name>
<dbReference type="FunFam" id="3.10.129.10:FF:000001">
    <property type="entry name" value="3-hydroxyacyl-[acyl-carrier-protein] dehydratase FabZ"/>
    <property type="match status" value="1"/>
</dbReference>
<dbReference type="CDD" id="cd01288">
    <property type="entry name" value="FabZ"/>
    <property type="match status" value="1"/>
</dbReference>
<comment type="function">
    <text evidence="8 9">Involved in unsaturated fatty acids biosynthesis. Catalyzes the dehydration of short chain beta-hydroxyacyl-ACPs and long chain saturated and unsaturated beta-hydroxyacyl-ACPs.</text>
</comment>
<dbReference type="EMBL" id="MSLT01000006">
    <property type="protein sequence ID" value="OUD15738.1"/>
    <property type="molecule type" value="Genomic_DNA"/>
</dbReference>
<dbReference type="Gene3D" id="3.10.129.10">
    <property type="entry name" value="Hotdog Thioesterase"/>
    <property type="match status" value="1"/>
</dbReference>
<evidence type="ECO:0000256" key="6">
    <source>
        <dbReference type="ARBA" id="ARBA00023098"/>
    </source>
</evidence>
<evidence type="ECO:0000256" key="1">
    <source>
        <dbReference type="ARBA" id="ARBA00004496"/>
    </source>
</evidence>
<evidence type="ECO:0000256" key="2">
    <source>
        <dbReference type="ARBA" id="ARBA00009174"/>
    </source>
</evidence>
<comment type="similarity">
    <text evidence="2 9">Belongs to the thioester dehydratase family. FabZ subfamily.</text>
</comment>
<evidence type="ECO:0000256" key="3">
    <source>
        <dbReference type="ARBA" id="ARBA00022490"/>
    </source>
</evidence>
<dbReference type="Pfam" id="PF07977">
    <property type="entry name" value="FabA"/>
    <property type="match status" value="1"/>
</dbReference>
<evidence type="ECO:0000313" key="11">
    <source>
        <dbReference type="Proteomes" id="UP000194798"/>
    </source>
</evidence>
<keyword evidence="11" id="KW-1185">Reference proteome</keyword>
<feature type="active site" evidence="9">
    <location>
        <position position="50"/>
    </location>
</feature>
<comment type="catalytic activity">
    <reaction evidence="9">
        <text>a (3R)-hydroxyacyl-[ACP] = a (2E)-enoyl-[ACP] + H2O</text>
        <dbReference type="Rhea" id="RHEA:13097"/>
        <dbReference type="Rhea" id="RHEA-COMP:9925"/>
        <dbReference type="Rhea" id="RHEA-COMP:9945"/>
        <dbReference type="ChEBI" id="CHEBI:15377"/>
        <dbReference type="ChEBI" id="CHEBI:78784"/>
        <dbReference type="ChEBI" id="CHEBI:78827"/>
        <dbReference type="EC" id="4.2.1.59"/>
    </reaction>
</comment>
<organism evidence="10 11">
    <name type="scientific">Thioflexithrix psekupsensis</name>
    <dbReference type="NCBI Taxonomy" id="1570016"/>
    <lineage>
        <taxon>Bacteria</taxon>
        <taxon>Pseudomonadati</taxon>
        <taxon>Pseudomonadota</taxon>
        <taxon>Gammaproteobacteria</taxon>
        <taxon>Thiotrichales</taxon>
        <taxon>Thioflexithrix</taxon>
    </lineage>
</organism>
<gene>
    <name evidence="9" type="primary">fabZ</name>
    <name evidence="10" type="ORF">TPSD3_04295</name>
</gene>
<evidence type="ECO:0000313" key="10">
    <source>
        <dbReference type="EMBL" id="OUD15738.1"/>
    </source>
</evidence>
<dbReference type="RefSeq" id="WP_086487340.1">
    <property type="nucleotide sequence ID" value="NZ_MSLT01000006.1"/>
</dbReference>
<dbReference type="GO" id="GO:0009245">
    <property type="term" value="P:lipid A biosynthetic process"/>
    <property type="evidence" value="ECO:0007669"/>
    <property type="project" value="UniProtKB-UniRule"/>
</dbReference>
<dbReference type="GO" id="GO:0016020">
    <property type="term" value="C:membrane"/>
    <property type="evidence" value="ECO:0007669"/>
    <property type="project" value="GOC"/>
</dbReference>
<dbReference type="NCBIfam" id="NF000582">
    <property type="entry name" value="PRK00006.1"/>
    <property type="match status" value="1"/>
</dbReference>
<dbReference type="PANTHER" id="PTHR30272:SF1">
    <property type="entry name" value="3-HYDROXYACYL-[ACYL-CARRIER-PROTEIN] DEHYDRATASE"/>
    <property type="match status" value="1"/>
</dbReference>
<comment type="caution">
    <text evidence="10">The sequence shown here is derived from an EMBL/GenBank/DDBJ whole genome shotgun (WGS) entry which is preliminary data.</text>
</comment>
<keyword evidence="5 9" id="KW-0441">Lipid A biosynthesis</keyword>
<dbReference type="GO" id="GO:0005737">
    <property type="term" value="C:cytoplasm"/>
    <property type="evidence" value="ECO:0007669"/>
    <property type="project" value="UniProtKB-SubCell"/>
</dbReference>
<dbReference type="SUPFAM" id="SSF54637">
    <property type="entry name" value="Thioesterase/thiol ester dehydrase-isomerase"/>
    <property type="match status" value="1"/>
</dbReference>
<keyword evidence="3 9" id="KW-0963">Cytoplasm</keyword>
<dbReference type="Proteomes" id="UP000194798">
    <property type="component" value="Unassembled WGS sequence"/>
</dbReference>
<evidence type="ECO:0000256" key="9">
    <source>
        <dbReference type="HAMAP-Rule" id="MF_00406"/>
    </source>
</evidence>
<dbReference type="GO" id="GO:0006633">
    <property type="term" value="P:fatty acid biosynthetic process"/>
    <property type="evidence" value="ECO:0007669"/>
    <property type="project" value="UniProtKB-UniRule"/>
</dbReference>
<accession>A0A251XBQ4</accession>
<reference evidence="10 11" key="1">
    <citation type="submission" date="2016-12" db="EMBL/GenBank/DDBJ databases">
        <title>Thioflexothrix psekupsii D3 genome sequencing and assembly.</title>
        <authorList>
            <person name="Fomenkov A."/>
            <person name="Vincze T."/>
            <person name="Grabovich M."/>
            <person name="Anton B.P."/>
            <person name="Dubinina G."/>
            <person name="Orlova M."/>
            <person name="Belousova E."/>
            <person name="Roberts R.J."/>
        </authorList>
    </citation>
    <scope>NUCLEOTIDE SEQUENCE [LARGE SCALE GENOMIC DNA]</scope>
    <source>
        <strain evidence="10">D3</strain>
    </source>
</reference>
<dbReference type="InterPro" id="IPR013114">
    <property type="entry name" value="FabA_FabZ"/>
</dbReference>
<dbReference type="PANTHER" id="PTHR30272">
    <property type="entry name" value="3-HYDROXYACYL-[ACYL-CARRIER-PROTEIN] DEHYDRATASE"/>
    <property type="match status" value="1"/>
</dbReference>
<dbReference type="InterPro" id="IPR010084">
    <property type="entry name" value="FabZ"/>
</dbReference>
<dbReference type="EC" id="4.2.1.59" evidence="9"/>
<proteinExistence type="inferred from homology"/>
<comment type="subcellular location">
    <subcellularLocation>
        <location evidence="1 9">Cytoplasm</location>
    </subcellularLocation>
</comment>
<keyword evidence="4 9" id="KW-0444">Lipid biosynthesis</keyword>
<dbReference type="InterPro" id="IPR029069">
    <property type="entry name" value="HotDog_dom_sf"/>
</dbReference>
<dbReference type="OrthoDB" id="9772788at2"/>
<evidence type="ECO:0000256" key="5">
    <source>
        <dbReference type="ARBA" id="ARBA00022556"/>
    </source>
</evidence>
<dbReference type="HAMAP" id="MF_00406">
    <property type="entry name" value="FabZ"/>
    <property type="match status" value="1"/>
</dbReference>
<sequence>MNSMDINEIFQHLPHRYPFLLIDRVLDYSLGVSLTAIKNVTINEPFFQGHFPHRPVMPGVLVVEAMAQATGVLAFKTSQARPDDDSLYYLVGIDNARFKQPVEPGDQLLIQVQLTRTTRGVWKYTAQATVGDKLAASAELMCMKRDLPKVKDSQPRESQT</sequence>